<sequence>MTTSSSARRLAEFESCRRDLVALAYRMLGDMGRAEDMVQEAWLRWGSHEVEASSPKAYLTTVVTRLCLNELESASAAARGGRREDPAGLLPRRPQPSSLCGPPLQGFEP</sequence>
<dbReference type="PANTHER" id="PTHR30173:SF43">
    <property type="entry name" value="ECF RNA POLYMERASE SIGMA FACTOR SIGI-RELATED"/>
    <property type="match status" value="1"/>
</dbReference>
<dbReference type="Gene3D" id="1.10.1740.10">
    <property type="match status" value="1"/>
</dbReference>
<feature type="domain" description="RNA polymerase sigma-70 region 2" evidence="2">
    <location>
        <begin position="13"/>
        <end position="75"/>
    </location>
</feature>
<proteinExistence type="predicted"/>
<dbReference type="InterPro" id="IPR007627">
    <property type="entry name" value="RNA_pol_sigma70_r2"/>
</dbReference>
<dbReference type="InterPro" id="IPR013325">
    <property type="entry name" value="RNA_pol_sigma_r2"/>
</dbReference>
<gene>
    <name evidence="3" type="ORF">POL72_13565</name>
</gene>
<comment type="caution">
    <text evidence="3">The sequence shown here is derived from an EMBL/GenBank/DDBJ whole genome shotgun (WGS) entry which is preliminary data.</text>
</comment>
<feature type="region of interest" description="Disordered" evidence="1">
    <location>
        <begin position="74"/>
        <end position="109"/>
    </location>
</feature>
<dbReference type="SUPFAM" id="SSF88946">
    <property type="entry name" value="Sigma2 domain of RNA polymerase sigma factors"/>
    <property type="match status" value="1"/>
</dbReference>
<dbReference type="Pfam" id="PF04542">
    <property type="entry name" value="Sigma70_r2"/>
    <property type="match status" value="1"/>
</dbReference>
<organism evidence="3 4">
    <name type="scientific">Sorangium atrum</name>
    <dbReference type="NCBI Taxonomy" id="2995308"/>
    <lineage>
        <taxon>Bacteria</taxon>
        <taxon>Pseudomonadati</taxon>
        <taxon>Myxococcota</taxon>
        <taxon>Polyangia</taxon>
        <taxon>Polyangiales</taxon>
        <taxon>Polyangiaceae</taxon>
        <taxon>Sorangium</taxon>
    </lineage>
</organism>
<accession>A0ABT5BX90</accession>
<keyword evidence="4" id="KW-1185">Reference proteome</keyword>
<evidence type="ECO:0000313" key="3">
    <source>
        <dbReference type="EMBL" id="MDC0678767.1"/>
    </source>
</evidence>
<name>A0ABT5BX90_9BACT</name>
<dbReference type="InterPro" id="IPR052704">
    <property type="entry name" value="ECF_Sigma-70_Domain"/>
</dbReference>
<evidence type="ECO:0000259" key="2">
    <source>
        <dbReference type="Pfam" id="PF04542"/>
    </source>
</evidence>
<evidence type="ECO:0000256" key="1">
    <source>
        <dbReference type="SAM" id="MobiDB-lite"/>
    </source>
</evidence>
<reference evidence="3 4" key="1">
    <citation type="submission" date="2023-01" db="EMBL/GenBank/DDBJ databases">
        <title>Minimal conservation of predation-associated metabolite biosynthetic gene clusters underscores biosynthetic potential of Myxococcota including descriptions for ten novel species: Archangium lansinium sp. nov., Myxococcus landrumus sp. nov., Nannocystis bai.</title>
        <authorList>
            <person name="Ahearne A."/>
            <person name="Stevens C."/>
            <person name="Dowd S."/>
        </authorList>
    </citation>
    <scope>NUCLEOTIDE SEQUENCE [LARGE SCALE GENOMIC DNA]</scope>
    <source>
        <strain evidence="3 4">WIWO2</strain>
    </source>
</reference>
<dbReference type="Proteomes" id="UP001217485">
    <property type="component" value="Unassembled WGS sequence"/>
</dbReference>
<dbReference type="PANTHER" id="PTHR30173">
    <property type="entry name" value="SIGMA 19 FACTOR"/>
    <property type="match status" value="1"/>
</dbReference>
<dbReference type="EMBL" id="JAQNDK010000001">
    <property type="protein sequence ID" value="MDC0678767.1"/>
    <property type="molecule type" value="Genomic_DNA"/>
</dbReference>
<dbReference type="RefSeq" id="WP_272095608.1">
    <property type="nucleotide sequence ID" value="NZ_JAQNDK010000001.1"/>
</dbReference>
<evidence type="ECO:0000313" key="4">
    <source>
        <dbReference type="Proteomes" id="UP001217485"/>
    </source>
</evidence>
<protein>
    <submittedName>
        <fullName evidence="3">Sigma factor</fullName>
    </submittedName>
</protein>